<name>A0ABP8NHT2_9BACT</name>
<dbReference type="EMBL" id="BAABFA010000011">
    <property type="protein sequence ID" value="GAA4466119.1"/>
    <property type="molecule type" value="Genomic_DNA"/>
</dbReference>
<evidence type="ECO:0000256" key="1">
    <source>
        <dbReference type="ARBA" id="ARBA00004162"/>
    </source>
</evidence>
<keyword evidence="7" id="KW-0813">Transport</keyword>
<keyword evidence="5" id="KW-1133">Transmembrane helix</keyword>
<organism evidence="8 9">
    <name type="scientific">Nemorincola caseinilytica</name>
    <dbReference type="NCBI Taxonomy" id="2054315"/>
    <lineage>
        <taxon>Bacteria</taxon>
        <taxon>Pseudomonadati</taxon>
        <taxon>Bacteroidota</taxon>
        <taxon>Chitinophagia</taxon>
        <taxon>Chitinophagales</taxon>
        <taxon>Chitinophagaceae</taxon>
        <taxon>Nemorincola</taxon>
    </lineage>
</organism>
<dbReference type="RefSeq" id="WP_345082351.1">
    <property type="nucleotide sequence ID" value="NZ_BAABFA010000011.1"/>
</dbReference>
<evidence type="ECO:0000256" key="4">
    <source>
        <dbReference type="ARBA" id="ARBA00022692"/>
    </source>
</evidence>
<dbReference type="PANTHER" id="PTHR30558">
    <property type="entry name" value="EXBD MEMBRANE COMPONENT OF PMF-DRIVEN MACROMOLECULE IMPORT SYSTEM"/>
    <property type="match status" value="1"/>
</dbReference>
<protein>
    <submittedName>
        <fullName evidence="8">Biopolymer transporter ExbD</fullName>
    </submittedName>
</protein>
<accession>A0ABP8NHT2</accession>
<evidence type="ECO:0000256" key="2">
    <source>
        <dbReference type="ARBA" id="ARBA00005811"/>
    </source>
</evidence>
<dbReference type="PANTHER" id="PTHR30558:SF3">
    <property type="entry name" value="BIOPOLYMER TRANSPORT PROTEIN EXBD-RELATED"/>
    <property type="match status" value="1"/>
</dbReference>
<evidence type="ECO:0000256" key="3">
    <source>
        <dbReference type="ARBA" id="ARBA00022475"/>
    </source>
</evidence>
<evidence type="ECO:0000256" key="5">
    <source>
        <dbReference type="ARBA" id="ARBA00022989"/>
    </source>
</evidence>
<keyword evidence="9" id="KW-1185">Reference proteome</keyword>
<dbReference type="Pfam" id="PF02472">
    <property type="entry name" value="ExbD"/>
    <property type="match status" value="1"/>
</dbReference>
<keyword evidence="6" id="KW-0472">Membrane</keyword>
<gene>
    <name evidence="8" type="ORF">GCM10023093_19610</name>
</gene>
<keyword evidence="7" id="KW-0653">Protein transport</keyword>
<proteinExistence type="inferred from homology"/>
<comment type="caution">
    <text evidence="8">The sequence shown here is derived from an EMBL/GenBank/DDBJ whole genome shotgun (WGS) entry which is preliminary data.</text>
</comment>
<dbReference type="InterPro" id="IPR003400">
    <property type="entry name" value="ExbD"/>
</dbReference>
<evidence type="ECO:0000256" key="7">
    <source>
        <dbReference type="RuleBase" id="RU003879"/>
    </source>
</evidence>
<evidence type="ECO:0000313" key="9">
    <source>
        <dbReference type="Proteomes" id="UP001500067"/>
    </source>
</evidence>
<dbReference type="Proteomes" id="UP001500067">
    <property type="component" value="Unassembled WGS sequence"/>
</dbReference>
<sequence>MPKAKLPRKSTNIDMTAMCDVAFLLLTFFMLATKFKPEEPVVVQTPSSISEIPLPDADIMLLTVDTKGRIFFSIDNKLKRKELITSVNTDRNLGLTEAEMNSFAIGSSVGVPLNQLKSLLNTPPESRAEIEKQAPGIPVDTSVLSPNNELAQWVKSARYTNPKLRICIKADGEAAYPHVKKIIRTLEGYKIFKFNLITNLKAVPPGTAAFEQKKLAKAE</sequence>
<reference evidence="9" key="1">
    <citation type="journal article" date="2019" name="Int. J. Syst. Evol. Microbiol.">
        <title>The Global Catalogue of Microorganisms (GCM) 10K type strain sequencing project: providing services to taxonomists for standard genome sequencing and annotation.</title>
        <authorList>
            <consortium name="The Broad Institute Genomics Platform"/>
            <consortium name="The Broad Institute Genome Sequencing Center for Infectious Disease"/>
            <person name="Wu L."/>
            <person name="Ma J."/>
        </authorList>
    </citation>
    <scope>NUCLEOTIDE SEQUENCE [LARGE SCALE GENOMIC DNA]</scope>
    <source>
        <strain evidence="9">JCM 32105</strain>
    </source>
</reference>
<comment type="subcellular location">
    <subcellularLocation>
        <location evidence="1">Cell membrane</location>
        <topology evidence="1">Single-pass membrane protein</topology>
    </subcellularLocation>
    <subcellularLocation>
        <location evidence="7">Cell membrane</location>
        <topology evidence="7">Single-pass type II membrane protein</topology>
    </subcellularLocation>
</comment>
<keyword evidence="3" id="KW-1003">Cell membrane</keyword>
<evidence type="ECO:0000256" key="6">
    <source>
        <dbReference type="ARBA" id="ARBA00023136"/>
    </source>
</evidence>
<keyword evidence="4 7" id="KW-0812">Transmembrane</keyword>
<evidence type="ECO:0000313" key="8">
    <source>
        <dbReference type="EMBL" id="GAA4466119.1"/>
    </source>
</evidence>
<comment type="similarity">
    <text evidence="2 7">Belongs to the ExbD/TolR family.</text>
</comment>